<feature type="compositionally biased region" description="Low complexity" evidence="1">
    <location>
        <begin position="254"/>
        <end position="271"/>
    </location>
</feature>
<dbReference type="EMBL" id="JAVIIZ010000003">
    <property type="protein sequence ID" value="MDX8472043.1"/>
    <property type="molecule type" value="Genomic_DNA"/>
</dbReference>
<feature type="region of interest" description="Disordered" evidence="1">
    <location>
        <begin position="254"/>
        <end position="380"/>
    </location>
</feature>
<accession>A0ABU4XDE6</accession>
<feature type="compositionally biased region" description="Basic and acidic residues" evidence="1">
    <location>
        <begin position="296"/>
        <end position="315"/>
    </location>
</feature>
<evidence type="ECO:0000313" key="3">
    <source>
        <dbReference type="EMBL" id="MDX8472043.1"/>
    </source>
</evidence>
<organism evidence="3 4">
    <name type="scientific">Mesorhizobium dulcispinae</name>
    <dbReference type="NCBI Taxonomy" id="3072316"/>
    <lineage>
        <taxon>Bacteria</taxon>
        <taxon>Pseudomonadati</taxon>
        <taxon>Pseudomonadota</taxon>
        <taxon>Alphaproteobacteria</taxon>
        <taxon>Hyphomicrobiales</taxon>
        <taxon>Phyllobacteriaceae</taxon>
        <taxon>Mesorhizobium</taxon>
    </lineage>
</organism>
<sequence length="550" mass="57275">MTSKRSGQRWVVVPAIGVALALWSVATMAGLYSVSTSLTAASNGLPQSLLAPRSIALGDQRRKLANAWAPRLAAAGAYKTGSLTGGCDAGCVGLAASFERSALTASTPTHDGKAARLKPVAPNSVAYEKIGTTHEKVMVVASAADVADRFDSVIKRAGLSPQKLADAFQRAEHAPFLLASLPAASRFGVDAQTGSTQTGPARIGSAESGPAEARFGSSQVEVQRASELALALANVMPEETVDVPTAVALANGEAPDATAGAPDDGQADDGQVQLASLPPQDGLPDSIAVPGLRPRATLERATEAPEQNAARKPESAKPQTAQAAKPQAKPEPAKPQPAAVDTAEGPRSPRSLRSSDQALPGVQGSKPIDTGSTKRGKAQASEMLAYAKPDTPERGGLGRAFGSLFNSPSTGNGVAVYDIAAKTVYMPDGSKLEAHSGFGSMVDQPRFVDRKNVGPTPPDTYNLSMRESRFHGVEAIRLTPTSGKNKFGRDGLLAHTYMLRGGRAESNGCLVFKDYARFLSAYKKGKIKRLVVVPRLTRSPTQVAQEGRQG</sequence>
<name>A0ABU4XDE6_9HYPH</name>
<proteinExistence type="predicted"/>
<feature type="compositionally biased region" description="Low complexity" evidence="1">
    <location>
        <begin position="316"/>
        <end position="327"/>
    </location>
</feature>
<gene>
    <name evidence="3" type="ORF">RFM27_08170</name>
</gene>
<dbReference type="Proteomes" id="UP001271780">
    <property type="component" value="Unassembled WGS sequence"/>
</dbReference>
<protein>
    <submittedName>
        <fullName evidence="3">DUF2778 domain-containing protein</fullName>
    </submittedName>
</protein>
<keyword evidence="4" id="KW-1185">Reference proteome</keyword>
<evidence type="ECO:0000313" key="4">
    <source>
        <dbReference type="Proteomes" id="UP001271780"/>
    </source>
</evidence>
<evidence type="ECO:0000259" key="2">
    <source>
        <dbReference type="Pfam" id="PF10908"/>
    </source>
</evidence>
<feature type="domain" description="Tlde1" evidence="2">
    <location>
        <begin position="431"/>
        <end position="535"/>
    </location>
</feature>
<comment type="caution">
    <text evidence="3">The sequence shown here is derived from an EMBL/GenBank/DDBJ whole genome shotgun (WGS) entry which is preliminary data.</text>
</comment>
<reference evidence="3 4" key="1">
    <citation type="submission" date="2023-08" db="EMBL/GenBank/DDBJ databases">
        <title>Implementing the SeqCode for naming new Mesorhizobium species isolated from Vachellia karroo root nodules.</title>
        <authorList>
            <person name="Van Lill M."/>
        </authorList>
    </citation>
    <scope>NUCLEOTIDE SEQUENCE [LARGE SCALE GENOMIC DNA]</scope>
    <source>
        <strain evidence="3 4">VK23A</strain>
    </source>
</reference>
<feature type="region of interest" description="Disordered" evidence="1">
    <location>
        <begin position="190"/>
        <end position="219"/>
    </location>
</feature>
<dbReference type="RefSeq" id="WP_320316322.1">
    <property type="nucleotide sequence ID" value="NZ_JAVIIX010000004.1"/>
</dbReference>
<dbReference type="Pfam" id="PF10908">
    <property type="entry name" value="Tlde1_dom"/>
    <property type="match status" value="1"/>
</dbReference>
<dbReference type="InterPro" id="IPR021225">
    <property type="entry name" value="Tlde1_dom"/>
</dbReference>
<evidence type="ECO:0000256" key="1">
    <source>
        <dbReference type="SAM" id="MobiDB-lite"/>
    </source>
</evidence>